<dbReference type="Proteomes" id="UP001272137">
    <property type="component" value="Unassembled WGS sequence"/>
</dbReference>
<dbReference type="InterPro" id="IPR012340">
    <property type="entry name" value="NA-bd_OB-fold"/>
</dbReference>
<name>A0AAW9D4V8_BURTH</name>
<reference evidence="2" key="1">
    <citation type="submission" date="2018-08" db="EMBL/GenBank/DDBJ databases">
        <title>Identification of Burkholderia cepacia strains that express a Burkholderia pseudomallei-like capsular polysaccharide.</title>
        <authorList>
            <person name="Burtnick M.N."/>
            <person name="Vongsouvath M."/>
            <person name="Newton P."/>
            <person name="Wuthiekanun V."/>
            <person name="Limmathurotsakul D."/>
            <person name="Brett P.J."/>
            <person name="Chantratita N."/>
            <person name="Dance D.A."/>
        </authorList>
    </citation>
    <scope>NUCLEOTIDE SEQUENCE</scope>
    <source>
        <strain evidence="2">SBXCC001</strain>
    </source>
</reference>
<dbReference type="InterPro" id="IPR003029">
    <property type="entry name" value="S1_domain"/>
</dbReference>
<dbReference type="AlphaFoldDB" id="A0AAW9D4V8"/>
<dbReference type="PROSITE" id="PS50126">
    <property type="entry name" value="S1"/>
    <property type="match status" value="1"/>
</dbReference>
<dbReference type="Pfam" id="PF00575">
    <property type="entry name" value="S1"/>
    <property type="match status" value="1"/>
</dbReference>
<dbReference type="GO" id="GO:0003676">
    <property type="term" value="F:nucleic acid binding"/>
    <property type="evidence" value="ECO:0007669"/>
    <property type="project" value="InterPro"/>
</dbReference>
<organism evidence="2 3">
    <name type="scientific">Burkholderia thailandensis</name>
    <dbReference type="NCBI Taxonomy" id="57975"/>
    <lineage>
        <taxon>Bacteria</taxon>
        <taxon>Pseudomonadati</taxon>
        <taxon>Pseudomonadota</taxon>
        <taxon>Betaproteobacteria</taxon>
        <taxon>Burkholderiales</taxon>
        <taxon>Burkholderiaceae</taxon>
        <taxon>Burkholderia</taxon>
        <taxon>pseudomallei group</taxon>
    </lineage>
</organism>
<dbReference type="EMBL" id="QXCT01000002">
    <property type="protein sequence ID" value="MDW9257018.1"/>
    <property type="molecule type" value="Genomic_DNA"/>
</dbReference>
<evidence type="ECO:0000259" key="1">
    <source>
        <dbReference type="PROSITE" id="PS50126"/>
    </source>
</evidence>
<accession>A0AAW9D4V8</accession>
<evidence type="ECO:0000313" key="3">
    <source>
        <dbReference type="Proteomes" id="UP001272137"/>
    </source>
</evidence>
<sequence length="50" mass="5612">MVNVVQFGCFVELPDGLHGLVHTSKMNGNRVSAGDRVQVEVIWVDVFQKR</sequence>
<evidence type="ECO:0000313" key="2">
    <source>
        <dbReference type="EMBL" id="MDW9257018.1"/>
    </source>
</evidence>
<protein>
    <submittedName>
        <fullName evidence="2">S1 RNA binding domain protein</fullName>
    </submittedName>
</protein>
<comment type="caution">
    <text evidence="2">The sequence shown here is derived from an EMBL/GenBank/DDBJ whole genome shotgun (WGS) entry which is preliminary data.</text>
</comment>
<proteinExistence type="predicted"/>
<dbReference type="Gene3D" id="2.40.50.140">
    <property type="entry name" value="Nucleic acid-binding proteins"/>
    <property type="match status" value="1"/>
</dbReference>
<dbReference type="SUPFAM" id="SSF50249">
    <property type="entry name" value="Nucleic acid-binding proteins"/>
    <property type="match status" value="1"/>
</dbReference>
<feature type="domain" description="S1 motif" evidence="1">
    <location>
        <begin position="1"/>
        <end position="50"/>
    </location>
</feature>
<gene>
    <name evidence="2" type="ORF">C7S16_2601</name>
</gene>